<proteinExistence type="predicted"/>
<evidence type="ECO:0008006" key="4">
    <source>
        <dbReference type="Google" id="ProtNLM"/>
    </source>
</evidence>
<evidence type="ECO:0000313" key="3">
    <source>
        <dbReference type="Proteomes" id="UP000182085"/>
    </source>
</evidence>
<evidence type="ECO:0000313" key="2">
    <source>
        <dbReference type="EMBL" id="SDU97125.1"/>
    </source>
</evidence>
<sequence>MLINVGNSSSVVVPQTTSITSETTKNEDTGALTIRMDPKATGAAANGGDQALSGTQESDQVKELKKQIEQLQKQLQQAQEALQRAQSSKQSEEAKAVAVMAAQTQISTINAALQTVTAALLQAVMAESGSGKGSMLSTTA</sequence>
<protein>
    <recommendedName>
        <fullName evidence="4">FlxA-like family protein</fullName>
    </recommendedName>
</protein>
<organism evidence="2 3">
    <name type="scientific">Pseudomonas rhodesiae</name>
    <dbReference type="NCBI Taxonomy" id="76760"/>
    <lineage>
        <taxon>Bacteria</taxon>
        <taxon>Pseudomonadati</taxon>
        <taxon>Pseudomonadota</taxon>
        <taxon>Gammaproteobacteria</taxon>
        <taxon>Pseudomonadales</taxon>
        <taxon>Pseudomonadaceae</taxon>
        <taxon>Pseudomonas</taxon>
    </lineage>
</organism>
<dbReference type="AlphaFoldDB" id="A0AAE8KYE2"/>
<keyword evidence="3" id="KW-1185">Reference proteome</keyword>
<dbReference type="EMBL" id="LT629801">
    <property type="protein sequence ID" value="SDU97125.1"/>
    <property type="molecule type" value="Genomic_DNA"/>
</dbReference>
<gene>
    <name evidence="2" type="ORF">SAMN04490209_1325</name>
</gene>
<evidence type="ECO:0000256" key="1">
    <source>
        <dbReference type="SAM" id="MobiDB-lite"/>
    </source>
</evidence>
<name>A0AAE8KYE2_9PSED</name>
<dbReference type="RefSeq" id="WP_034136875.1">
    <property type="nucleotide sequence ID" value="NZ_BAAAEG010000001.1"/>
</dbReference>
<feature type="region of interest" description="Disordered" evidence="1">
    <location>
        <begin position="40"/>
        <end position="64"/>
    </location>
</feature>
<dbReference type="Proteomes" id="UP000182085">
    <property type="component" value="Chromosome I"/>
</dbReference>
<reference evidence="2 3" key="1">
    <citation type="submission" date="2016-10" db="EMBL/GenBank/DDBJ databases">
        <authorList>
            <person name="Varghese N."/>
            <person name="Submissions S."/>
        </authorList>
    </citation>
    <scope>NUCLEOTIDE SEQUENCE [LARGE SCALE GENOMIC DNA]</scope>
    <source>
        <strain evidence="2 3">BS2777</strain>
    </source>
</reference>
<accession>A0AAE8KYE2</accession>